<dbReference type="InterPro" id="IPR009010">
    <property type="entry name" value="Asp_de-COase-like_dom_sf"/>
</dbReference>
<dbReference type="GO" id="GO:0050626">
    <property type="term" value="F:trimethylamine-N-oxide reductase (cytochrome c) activity"/>
    <property type="evidence" value="ECO:0007669"/>
    <property type="project" value="UniProtKB-EC"/>
</dbReference>
<dbReference type="AlphaFoldDB" id="A0A7H4M455"/>
<dbReference type="GO" id="GO:0043546">
    <property type="term" value="F:molybdopterin cofactor binding"/>
    <property type="evidence" value="ECO:0007669"/>
    <property type="project" value="InterPro"/>
</dbReference>
<sequence>MWLEPDEWHGNAQEGQLQVLSAHPAHRLHSQLNHTSLREQYAVAGREPLTLHPRDAQARNIADGDLVRVWNSRGQVLAGAVVTDGIRPGVIACTKEHGPISTLRRGSAKTVR</sequence>
<dbReference type="PROSITE" id="PS00932">
    <property type="entry name" value="MOLYBDOPTERIN_PROK_3"/>
    <property type="match status" value="1"/>
</dbReference>
<accession>A0A7H4M455</accession>
<organism evidence="6 7">
    <name type="scientific">Klebsiella michiganensis</name>
    <dbReference type="NCBI Taxonomy" id="1134687"/>
    <lineage>
        <taxon>Bacteria</taxon>
        <taxon>Pseudomonadati</taxon>
        <taxon>Pseudomonadota</taxon>
        <taxon>Gammaproteobacteria</taxon>
        <taxon>Enterobacterales</taxon>
        <taxon>Enterobacteriaceae</taxon>
        <taxon>Klebsiella/Raoultella group</taxon>
        <taxon>Klebsiella</taxon>
    </lineage>
</organism>
<comment type="caution">
    <text evidence="6">The sequence shown here is derived from an EMBL/GenBank/DDBJ whole genome shotgun (WGS) entry which is preliminary data.</text>
</comment>
<dbReference type="EC" id="1.7.2.3" evidence="6"/>
<evidence type="ECO:0000256" key="2">
    <source>
        <dbReference type="ARBA" id="ARBA00022505"/>
    </source>
</evidence>
<dbReference type="InterPro" id="IPR006655">
    <property type="entry name" value="Mopterin_OxRdtase_prok_CS"/>
</dbReference>
<keyword evidence="2" id="KW-0500">Molybdenum</keyword>
<dbReference type="GO" id="GO:0030151">
    <property type="term" value="F:molybdenum ion binding"/>
    <property type="evidence" value="ECO:0007669"/>
    <property type="project" value="TreeGrafter"/>
</dbReference>
<evidence type="ECO:0000313" key="6">
    <source>
        <dbReference type="EMBL" id="STR43181.1"/>
    </source>
</evidence>
<feature type="domain" description="Molybdopterin dinucleotide-binding" evidence="5">
    <location>
        <begin position="17"/>
        <end position="98"/>
    </location>
</feature>
<proteinExistence type="predicted"/>
<evidence type="ECO:0000259" key="5">
    <source>
        <dbReference type="Pfam" id="PF01568"/>
    </source>
</evidence>
<dbReference type="GO" id="GO:0009055">
    <property type="term" value="F:electron transfer activity"/>
    <property type="evidence" value="ECO:0007669"/>
    <property type="project" value="TreeGrafter"/>
</dbReference>
<protein>
    <submittedName>
        <fullName evidence="6">Biotin sulfoxide reductase</fullName>
        <ecNumber evidence="6">1.7.2.3</ecNumber>
    </submittedName>
</protein>
<dbReference type="InterPro" id="IPR006657">
    <property type="entry name" value="MoPterin_dinucl-bd_dom"/>
</dbReference>
<comment type="cofactor">
    <cofactor evidence="1">
        <name>Mo-bis(molybdopterin guanine dinucleotide)</name>
        <dbReference type="ChEBI" id="CHEBI:60539"/>
    </cofactor>
</comment>
<evidence type="ECO:0000256" key="4">
    <source>
        <dbReference type="ARBA" id="ARBA00023002"/>
    </source>
</evidence>
<reference evidence="6 7" key="1">
    <citation type="submission" date="2018-06" db="EMBL/GenBank/DDBJ databases">
        <authorList>
            <consortium name="Pathogen Informatics"/>
            <person name="Doyle S."/>
        </authorList>
    </citation>
    <scope>NUCLEOTIDE SEQUENCE [LARGE SCALE GENOMIC DNA]</scope>
    <source>
        <strain evidence="6 7">NCTC11694</strain>
    </source>
</reference>
<dbReference type="PANTHER" id="PTHR43742:SF10">
    <property type="entry name" value="TRIMETHYLAMINE-N-OXIDE REDUCTASE 2"/>
    <property type="match status" value="1"/>
</dbReference>
<dbReference type="Proteomes" id="UP000255050">
    <property type="component" value="Unassembled WGS sequence"/>
</dbReference>
<dbReference type="SUPFAM" id="SSF50692">
    <property type="entry name" value="ADC-like"/>
    <property type="match status" value="1"/>
</dbReference>
<evidence type="ECO:0000256" key="1">
    <source>
        <dbReference type="ARBA" id="ARBA00001942"/>
    </source>
</evidence>
<keyword evidence="4 6" id="KW-0560">Oxidoreductase</keyword>
<dbReference type="EMBL" id="UGJR01000002">
    <property type="protein sequence ID" value="STR43181.1"/>
    <property type="molecule type" value="Genomic_DNA"/>
</dbReference>
<keyword evidence="3" id="KW-0479">Metal-binding</keyword>
<dbReference type="Gene3D" id="2.40.40.20">
    <property type="match status" value="1"/>
</dbReference>
<gene>
    <name evidence="6" type="primary">torZ_4</name>
    <name evidence="6" type="ORF">NCTC11694_04444</name>
</gene>
<name>A0A7H4M455_9ENTR</name>
<dbReference type="PANTHER" id="PTHR43742">
    <property type="entry name" value="TRIMETHYLAMINE-N-OXIDE REDUCTASE"/>
    <property type="match status" value="1"/>
</dbReference>
<dbReference type="InterPro" id="IPR050612">
    <property type="entry name" value="Prok_Mopterin_Oxidored"/>
</dbReference>
<dbReference type="Pfam" id="PF01568">
    <property type="entry name" value="Molydop_binding"/>
    <property type="match status" value="1"/>
</dbReference>
<evidence type="ECO:0000256" key="3">
    <source>
        <dbReference type="ARBA" id="ARBA00022723"/>
    </source>
</evidence>
<dbReference type="GO" id="GO:0030288">
    <property type="term" value="C:outer membrane-bounded periplasmic space"/>
    <property type="evidence" value="ECO:0007669"/>
    <property type="project" value="TreeGrafter"/>
</dbReference>
<dbReference type="GO" id="GO:0009061">
    <property type="term" value="P:anaerobic respiration"/>
    <property type="evidence" value="ECO:0007669"/>
    <property type="project" value="TreeGrafter"/>
</dbReference>
<evidence type="ECO:0000313" key="7">
    <source>
        <dbReference type="Proteomes" id="UP000255050"/>
    </source>
</evidence>